<sequence>MKSPDIAAKNVLTLFLLMNGAVNAEHRVLLRRAPDNWPIKTGYVAFGDSFGAGMGTGTTSSDACRVGSNNFGDLLYKWTNNDRVDFQRKVCSGDTTVGLNRQIDEWKNPRKADIATVSVGGNDLGFSNMVYYCILTFNHFLFPWTLRKECKDAKDKARRLMEDRGDGGLRSKLKKAYKKILDKSGRDDFHLYVTGYVGFFNHDDPDCDKTTFDYWWAGYNPSWDPRIVYLTKPVRKELNDLVGQLNDVIRGAIDDANNEHRSNQVHFVDVGSKWANHRWCEAGNFHEPDPGRKDTWFFLSGWPDVEIEGASIQSGINQEQNEIKALVNAGKVELPDHKTCGSMLGSDPDPWANWLCNTAKDVAKYPNGETAKRLKMANEEIAKKDFKGQHIPSYTPTRQIKTFHPRSPGMVAYRDKIIETIHDVQINTKSSGTCKLAITQIWTCEAADKNLYARVQLTGSDGKVFYTTQQSAHTPGLSINNSNPLKIKQSNMRYELKIIGEHKNDYIQFYYGKTAWTSGTSNGEARCKLKGKDWDKKGPGACPTAAFSRQFDCEYPC</sequence>
<proteinExistence type="predicted"/>
<protein>
    <submittedName>
        <fullName evidence="1">Uncharacterized protein</fullName>
    </submittedName>
</protein>
<accession>A0ACB8V0E2</accession>
<dbReference type="EMBL" id="JALBCA010000022">
    <property type="protein sequence ID" value="KAI2389703.1"/>
    <property type="molecule type" value="Genomic_DNA"/>
</dbReference>
<evidence type="ECO:0000313" key="1">
    <source>
        <dbReference type="EMBL" id="KAI2389703.1"/>
    </source>
</evidence>
<reference evidence="1" key="1">
    <citation type="journal article" date="2022" name="bioRxiv">
        <title>Population genetic analysis of Ophidiomyces ophidiicola, the causative agent of snake fungal disease, indicates recent introductions to the USA.</title>
        <authorList>
            <person name="Ladner J.T."/>
            <person name="Palmer J.M."/>
            <person name="Ettinger C.L."/>
            <person name="Stajich J.E."/>
            <person name="Farrell T.M."/>
            <person name="Glorioso B.M."/>
            <person name="Lawson B."/>
            <person name="Price S.J."/>
            <person name="Stengle A.G."/>
            <person name="Grear D.A."/>
            <person name="Lorch J.M."/>
        </authorList>
    </citation>
    <scope>NUCLEOTIDE SEQUENCE</scope>
    <source>
        <strain evidence="1">NWHC 24266-5</strain>
    </source>
</reference>
<gene>
    <name evidence="1" type="ORF">LOY88_001977</name>
</gene>
<name>A0ACB8V0E2_9EURO</name>
<comment type="caution">
    <text evidence="1">The sequence shown here is derived from an EMBL/GenBank/DDBJ whole genome shotgun (WGS) entry which is preliminary data.</text>
</comment>
<organism evidence="1">
    <name type="scientific">Ophidiomyces ophidiicola</name>
    <dbReference type="NCBI Taxonomy" id="1387563"/>
    <lineage>
        <taxon>Eukaryota</taxon>
        <taxon>Fungi</taxon>
        <taxon>Dikarya</taxon>
        <taxon>Ascomycota</taxon>
        <taxon>Pezizomycotina</taxon>
        <taxon>Eurotiomycetes</taxon>
        <taxon>Eurotiomycetidae</taxon>
        <taxon>Onygenales</taxon>
        <taxon>Onygenaceae</taxon>
        <taxon>Ophidiomyces</taxon>
    </lineage>
</organism>